<evidence type="ECO:0000313" key="2">
    <source>
        <dbReference type="Proteomes" id="UP000015241"/>
    </source>
</evidence>
<proteinExistence type="predicted"/>
<organism evidence="1 2">
    <name type="scientific">Fomitopsis schrenkii</name>
    <name type="common">Brown rot fungus</name>
    <dbReference type="NCBI Taxonomy" id="2126942"/>
    <lineage>
        <taxon>Eukaryota</taxon>
        <taxon>Fungi</taxon>
        <taxon>Dikarya</taxon>
        <taxon>Basidiomycota</taxon>
        <taxon>Agaricomycotina</taxon>
        <taxon>Agaricomycetes</taxon>
        <taxon>Polyporales</taxon>
        <taxon>Fomitopsis</taxon>
    </lineage>
</organism>
<dbReference type="InParanoid" id="S8DG58"/>
<dbReference type="AlphaFoldDB" id="S8DG58"/>
<dbReference type="EMBL" id="KE504475">
    <property type="protein sequence ID" value="EPS92566.1"/>
    <property type="molecule type" value="Genomic_DNA"/>
</dbReference>
<accession>S8DG58</accession>
<sequence length="55" mass="6177">MLQPALLRSKKRWALCVLRSLVVKPAELQNLTLKDVQGALQETRHMARIASHCGP</sequence>
<gene>
    <name evidence="1" type="ORF">FOMPIDRAFT_94169</name>
</gene>
<protein>
    <submittedName>
        <fullName evidence="1">Uncharacterized protein</fullName>
    </submittedName>
</protein>
<dbReference type="Proteomes" id="UP000015241">
    <property type="component" value="Unassembled WGS sequence"/>
</dbReference>
<reference evidence="1 2" key="1">
    <citation type="journal article" date="2012" name="Science">
        <title>The Paleozoic origin of enzymatic lignin decomposition reconstructed from 31 fungal genomes.</title>
        <authorList>
            <person name="Floudas D."/>
            <person name="Binder M."/>
            <person name="Riley R."/>
            <person name="Barry K."/>
            <person name="Blanchette R.A."/>
            <person name="Henrissat B."/>
            <person name="Martinez A.T."/>
            <person name="Otillar R."/>
            <person name="Spatafora J.W."/>
            <person name="Yadav J.S."/>
            <person name="Aerts A."/>
            <person name="Benoit I."/>
            <person name="Boyd A."/>
            <person name="Carlson A."/>
            <person name="Copeland A."/>
            <person name="Coutinho P.M."/>
            <person name="de Vries R.P."/>
            <person name="Ferreira P."/>
            <person name="Findley K."/>
            <person name="Foster B."/>
            <person name="Gaskell J."/>
            <person name="Glotzer D."/>
            <person name="Gorecki P."/>
            <person name="Heitman J."/>
            <person name="Hesse C."/>
            <person name="Hori C."/>
            <person name="Igarashi K."/>
            <person name="Jurgens J.A."/>
            <person name="Kallen N."/>
            <person name="Kersten P."/>
            <person name="Kohler A."/>
            <person name="Kuees U."/>
            <person name="Kumar T.K.A."/>
            <person name="Kuo A."/>
            <person name="LaButti K."/>
            <person name="Larrondo L.F."/>
            <person name="Lindquist E."/>
            <person name="Ling A."/>
            <person name="Lombard V."/>
            <person name="Lucas S."/>
            <person name="Lundell T."/>
            <person name="Martin R."/>
            <person name="McLaughlin D.J."/>
            <person name="Morgenstern I."/>
            <person name="Morin E."/>
            <person name="Murat C."/>
            <person name="Nagy L.G."/>
            <person name="Nolan M."/>
            <person name="Ohm R.A."/>
            <person name="Patyshakuliyeva A."/>
            <person name="Rokas A."/>
            <person name="Ruiz-Duenas F.J."/>
            <person name="Sabat G."/>
            <person name="Salamov A."/>
            <person name="Samejima M."/>
            <person name="Schmutz J."/>
            <person name="Slot J.C."/>
            <person name="St John F."/>
            <person name="Stenlid J."/>
            <person name="Sun H."/>
            <person name="Sun S."/>
            <person name="Syed K."/>
            <person name="Tsang A."/>
            <person name="Wiebenga A."/>
            <person name="Young D."/>
            <person name="Pisabarro A."/>
            <person name="Eastwood D.C."/>
            <person name="Martin F."/>
            <person name="Cullen D."/>
            <person name="Grigoriev I.V."/>
            <person name="Hibbett D.S."/>
        </authorList>
    </citation>
    <scope>NUCLEOTIDE SEQUENCE</scope>
    <source>
        <strain evidence="2">FP-58527</strain>
    </source>
</reference>
<evidence type="ECO:0000313" key="1">
    <source>
        <dbReference type="EMBL" id="EPS92566.1"/>
    </source>
</evidence>
<keyword evidence="2" id="KW-1185">Reference proteome</keyword>
<name>S8DG58_FOMSC</name>
<dbReference type="HOGENOM" id="CLU_3032343_0_0_1"/>